<dbReference type="AlphaFoldDB" id="A0A4P9YXF0"/>
<evidence type="ECO:0000313" key="3">
    <source>
        <dbReference type="Proteomes" id="UP000278143"/>
    </source>
</evidence>
<feature type="region of interest" description="Disordered" evidence="1">
    <location>
        <begin position="213"/>
        <end position="249"/>
    </location>
</feature>
<feature type="compositionally biased region" description="Low complexity" evidence="1">
    <location>
        <begin position="358"/>
        <end position="375"/>
    </location>
</feature>
<dbReference type="Proteomes" id="UP000278143">
    <property type="component" value="Unassembled WGS sequence"/>
</dbReference>
<feature type="compositionally biased region" description="Pro residues" evidence="1">
    <location>
        <begin position="318"/>
        <end position="338"/>
    </location>
</feature>
<proteinExistence type="predicted"/>
<feature type="compositionally biased region" description="Low complexity" evidence="1">
    <location>
        <begin position="135"/>
        <end position="150"/>
    </location>
</feature>
<evidence type="ECO:0000256" key="1">
    <source>
        <dbReference type="SAM" id="MobiDB-lite"/>
    </source>
</evidence>
<feature type="compositionally biased region" description="Basic and acidic residues" evidence="1">
    <location>
        <begin position="420"/>
        <end position="436"/>
    </location>
</feature>
<organism evidence="2 3">
    <name type="scientific">Syncephalis pseudoplumigaleata</name>
    <dbReference type="NCBI Taxonomy" id="1712513"/>
    <lineage>
        <taxon>Eukaryota</taxon>
        <taxon>Fungi</taxon>
        <taxon>Fungi incertae sedis</taxon>
        <taxon>Zoopagomycota</taxon>
        <taxon>Zoopagomycotina</taxon>
        <taxon>Zoopagomycetes</taxon>
        <taxon>Zoopagales</taxon>
        <taxon>Piptocephalidaceae</taxon>
        <taxon>Syncephalis</taxon>
    </lineage>
</organism>
<feature type="compositionally biased region" description="Polar residues" evidence="1">
    <location>
        <begin position="215"/>
        <end position="226"/>
    </location>
</feature>
<dbReference type="OrthoDB" id="2272836at2759"/>
<protein>
    <submittedName>
        <fullName evidence="2">Uncharacterized protein</fullName>
    </submittedName>
</protein>
<feature type="region of interest" description="Disordered" evidence="1">
    <location>
        <begin position="317"/>
        <end position="390"/>
    </location>
</feature>
<feature type="region of interest" description="Disordered" evidence="1">
    <location>
        <begin position="403"/>
        <end position="442"/>
    </location>
</feature>
<gene>
    <name evidence="2" type="ORF">SYNPS1DRAFT_29693</name>
</gene>
<feature type="region of interest" description="Disordered" evidence="1">
    <location>
        <begin position="117"/>
        <end position="150"/>
    </location>
</feature>
<dbReference type="EMBL" id="KZ990164">
    <property type="protein sequence ID" value="RKP24545.1"/>
    <property type="molecule type" value="Genomic_DNA"/>
</dbReference>
<name>A0A4P9YXF0_9FUNG</name>
<keyword evidence="3" id="KW-1185">Reference proteome</keyword>
<evidence type="ECO:0000313" key="2">
    <source>
        <dbReference type="EMBL" id="RKP24545.1"/>
    </source>
</evidence>
<accession>A0A4P9YXF0</accession>
<reference evidence="3" key="1">
    <citation type="journal article" date="2018" name="Nat. Microbiol.">
        <title>Leveraging single-cell genomics to expand the fungal tree of life.</title>
        <authorList>
            <person name="Ahrendt S.R."/>
            <person name="Quandt C.A."/>
            <person name="Ciobanu D."/>
            <person name="Clum A."/>
            <person name="Salamov A."/>
            <person name="Andreopoulos B."/>
            <person name="Cheng J.F."/>
            <person name="Woyke T."/>
            <person name="Pelin A."/>
            <person name="Henrissat B."/>
            <person name="Reynolds N.K."/>
            <person name="Benny G.L."/>
            <person name="Smith M.E."/>
            <person name="James T.Y."/>
            <person name="Grigoriev I.V."/>
        </authorList>
    </citation>
    <scope>NUCLEOTIDE SEQUENCE [LARGE SCALE GENOMIC DNA]</scope>
    <source>
        <strain evidence="3">Benny S71-1</strain>
    </source>
</reference>
<feature type="compositionally biased region" description="Polar residues" evidence="1">
    <location>
        <begin position="345"/>
        <end position="357"/>
    </location>
</feature>
<sequence length="484" mass="51762">MALYSSPSLSCSCSLVLSLSLLLFFLAKSIARRLFALALAPDSFASGTVFLLVPPPTYTSCTIYTGSNTYVGSGQIVFAKQQRPPHAHRPTIAAAVGMNQRPASLAAPLIGDASAPYRTPANSRDSLNPPLGRHSTTPPSTGSSPAVSAATKPVVNMDMPLRDILAQYTHNEDILRLVLTAKIEEDKRYAAQANAQAEQARLASRRVELEMAQWQPPSRTRMTRSATDFHPMRPTHPGRSVSSELKRPHMPEHRNSLPVVHSYGSPHRTHGSPENDIGGNGTCFVARSNAPSNPAGSYAAPSFTDCLAFSPADMTHMPPLPMPAGPQQQQPPPPPASTEPPALNRSHSAYASSGGSRSTEATITTITASANSSSEHLTPTTLKRRQHEEAMRTVRERVLSKRRALSYHNDGTGKGLKSRGSHDSLQHRTRDPREISPSHPGITVSMAASLDDRAAVTLPPLTVAHASLVGHAGSQPSSTLSQAR</sequence>